<dbReference type="OrthoDB" id="416710at2759"/>
<dbReference type="AlphaFoldDB" id="A0A914BJG8"/>
<dbReference type="PANTHER" id="PTHR48312">
    <property type="match status" value="1"/>
</dbReference>
<accession>A0A914BJG8</accession>
<dbReference type="RefSeq" id="XP_038076249.1">
    <property type="nucleotide sequence ID" value="XM_038220321.1"/>
</dbReference>
<evidence type="ECO:0000313" key="1">
    <source>
        <dbReference type="EnsemblMetazoa" id="XP_038076249.1"/>
    </source>
</evidence>
<keyword evidence="2" id="KW-1185">Reference proteome</keyword>
<evidence type="ECO:0000313" key="2">
    <source>
        <dbReference type="Proteomes" id="UP000887568"/>
    </source>
</evidence>
<dbReference type="OMA" id="TVECFRY"/>
<dbReference type="PANTHER" id="PTHR48312:SF1">
    <property type="entry name" value="SULFOTRANSFERASE"/>
    <property type="match status" value="1"/>
</dbReference>
<dbReference type="EnsemblMetazoa" id="XM_038220321.1">
    <property type="protein sequence ID" value="XP_038076249.1"/>
    <property type="gene ID" value="LOC119744403"/>
</dbReference>
<organism evidence="1 2">
    <name type="scientific">Patiria miniata</name>
    <name type="common">Bat star</name>
    <name type="synonym">Asterina miniata</name>
    <dbReference type="NCBI Taxonomy" id="46514"/>
    <lineage>
        <taxon>Eukaryota</taxon>
        <taxon>Metazoa</taxon>
        <taxon>Echinodermata</taxon>
        <taxon>Eleutherozoa</taxon>
        <taxon>Asterozoa</taxon>
        <taxon>Asteroidea</taxon>
        <taxon>Valvatacea</taxon>
        <taxon>Valvatida</taxon>
        <taxon>Asterinidae</taxon>
        <taxon>Patiria</taxon>
    </lineage>
</organism>
<name>A0A914BJG8_PATMI</name>
<dbReference type="GeneID" id="119744403"/>
<dbReference type="Pfam" id="PF19798">
    <property type="entry name" value="Sulfotransfer_5"/>
    <property type="match status" value="1"/>
</dbReference>
<sequence length="304" mass="34744">MGGPVKIIIWASPRTCSTALLKCMSSLPNAKIFDELYSIAFLLGPDRLDQRPTGEEPQASQAGQGKGYAFPSSICTYEWIKETLQQDYPGGEFVISKEIVYCLNQKYDCLPEGYRHVFLLRHPSKVFPSWKKLTYDVLNMMEYSTELPASADEFVFDQQPPHLLPPGKSFKEAYDLYQYVKEKKLDVDPVIIDADDLIQNPEGIVSAMCAKLGIPYTESLLTWDKGTDIVDTWTVGIAFKNIIQHSEAYKNFRNSTSFRRPELEKQATARPVESRVTPDIERCVSFSMPFYQKMYEQRLQVDNI</sequence>
<reference evidence="1" key="1">
    <citation type="submission" date="2022-11" db="UniProtKB">
        <authorList>
            <consortium name="EnsemblMetazoa"/>
        </authorList>
    </citation>
    <scope>IDENTIFICATION</scope>
</reference>
<protein>
    <recommendedName>
        <fullName evidence="3">Sulfotransferase family protein</fullName>
    </recommendedName>
</protein>
<proteinExistence type="predicted"/>
<evidence type="ECO:0008006" key="3">
    <source>
        <dbReference type="Google" id="ProtNLM"/>
    </source>
</evidence>
<dbReference type="SUPFAM" id="SSF52540">
    <property type="entry name" value="P-loop containing nucleoside triphosphate hydrolases"/>
    <property type="match status" value="1"/>
</dbReference>
<dbReference type="Gene3D" id="3.40.50.300">
    <property type="entry name" value="P-loop containing nucleotide triphosphate hydrolases"/>
    <property type="match status" value="1"/>
</dbReference>
<dbReference type="InterPro" id="IPR027417">
    <property type="entry name" value="P-loop_NTPase"/>
</dbReference>
<dbReference type="Proteomes" id="UP000887568">
    <property type="component" value="Unplaced"/>
</dbReference>